<dbReference type="InterPro" id="IPR008872">
    <property type="entry name" value="Toxin_P42"/>
</dbReference>
<accession>A0ABU2SIP2</accession>
<dbReference type="PANTHER" id="PTHR48219:SF2">
    <property type="entry name" value="VACUOLAR PROTEIN SORTING-ASSOCIATED PROTEIN 62"/>
    <property type="match status" value="1"/>
</dbReference>
<organism evidence="2 3">
    <name type="scientific">Streptomyces hesseae</name>
    <dbReference type="NCBI Taxonomy" id="3075519"/>
    <lineage>
        <taxon>Bacteria</taxon>
        <taxon>Bacillati</taxon>
        <taxon>Actinomycetota</taxon>
        <taxon>Actinomycetes</taxon>
        <taxon>Kitasatosporales</taxon>
        <taxon>Streptomycetaceae</taxon>
        <taxon>Streptomyces</taxon>
    </lineage>
</organism>
<protein>
    <submittedName>
        <fullName evidence="2">Vps62-related protein</fullName>
    </submittedName>
</protein>
<evidence type="ECO:0000313" key="3">
    <source>
        <dbReference type="Proteomes" id="UP001180531"/>
    </source>
</evidence>
<reference evidence="2" key="1">
    <citation type="submission" date="2024-05" db="EMBL/GenBank/DDBJ databases">
        <title>30 novel species of actinomycetes from the DSMZ collection.</title>
        <authorList>
            <person name="Nouioui I."/>
        </authorList>
    </citation>
    <scope>NUCLEOTIDE SEQUENCE</scope>
    <source>
        <strain evidence="2">DSM 40473</strain>
    </source>
</reference>
<proteinExistence type="predicted"/>
<feature type="domain" description="Insecticidal crystal toxin" evidence="1">
    <location>
        <begin position="258"/>
        <end position="352"/>
    </location>
</feature>
<dbReference type="Pfam" id="PF06101">
    <property type="entry name" value="Vps62"/>
    <property type="match status" value="1"/>
</dbReference>
<dbReference type="EMBL" id="JAVRFI010000001">
    <property type="protein sequence ID" value="MDT0447779.1"/>
    <property type="molecule type" value="Genomic_DNA"/>
</dbReference>
<name>A0ABU2SIP2_9ACTN</name>
<dbReference type="Pfam" id="PF05431">
    <property type="entry name" value="Toxin_10"/>
    <property type="match status" value="1"/>
</dbReference>
<keyword evidence="3" id="KW-1185">Reference proteome</keyword>
<comment type="caution">
    <text evidence="2">The sequence shown here is derived from an EMBL/GenBank/DDBJ whole genome shotgun (WGS) entry which is preliminary data.</text>
</comment>
<dbReference type="PANTHER" id="PTHR48219">
    <property type="entry name" value="VACUOLAR PROTEIN SORTING-ASSOCIATED PROTEIN 62-RELATED"/>
    <property type="match status" value="1"/>
</dbReference>
<dbReference type="InterPro" id="IPR009291">
    <property type="entry name" value="Vps62"/>
</dbReference>
<evidence type="ECO:0000259" key="1">
    <source>
        <dbReference type="Pfam" id="PF05431"/>
    </source>
</evidence>
<dbReference type="RefSeq" id="WP_311607193.1">
    <property type="nucleotide sequence ID" value="NZ_JAVRFI010000001.1"/>
</dbReference>
<dbReference type="Proteomes" id="UP001180531">
    <property type="component" value="Unassembled WGS sequence"/>
</dbReference>
<evidence type="ECO:0000313" key="2">
    <source>
        <dbReference type="EMBL" id="MDT0447779.1"/>
    </source>
</evidence>
<gene>
    <name evidence="2" type="ORF">RM609_01485</name>
</gene>
<sequence>MAEGMRYGKLEIAVTSRFNWIYSDQGSGANRAVAFYTPALSSVDVQQGWKVLAHVGRPNWTTIDRESKVIIARGVNTSDEMLKPPTRFDLIWRDTGSGGKYGCAVWRPIPPTGYVSLGDVVTAGDPPPAAVVACVRKTVVDGRSYVREAEIGKSIWSDQGSGTTFGDVEVWKIEPPTYPDDSIERLLLGADAFVAGTRYGVKPDRTVHVLDLPALIVKKPEPTRPVMTSHSVPEQETLKVVDRAVTVPCTVIKDPGKTADWQVTNSPFYTLERRVNYYRQMFYDNSGGSVDQPNSQSITTGVSTTESEEFSKRTSVTVSASVGVEIKAFTASVETSVTTELGYTSRYDVTVLKQKTDTWSMVTPARHSTALWSPRHEIVPIRKNGDVVGGQGGLKFDTDVRVFTQFPPAPGASSARVLVNGVEEQEDPKVQPFGESESTIPEALSSIIAS</sequence>